<keyword evidence="5 8" id="KW-0812">Transmembrane</keyword>
<keyword evidence="4" id="KW-0997">Cell inner membrane</keyword>
<dbReference type="RefSeq" id="WP_062614095.1">
    <property type="nucleotide sequence ID" value="NZ_LNIZ01000008.1"/>
</dbReference>
<keyword evidence="11" id="KW-1185">Reference proteome</keyword>
<dbReference type="PROSITE" id="PS50928">
    <property type="entry name" value="ABC_TM1"/>
    <property type="match status" value="2"/>
</dbReference>
<dbReference type="Proteomes" id="UP000054404">
    <property type="component" value="Unassembled WGS sequence"/>
</dbReference>
<sequence>MRGRVAHLGWGAALAVPALFLILFFLWPVGRILSMGLGDVAMFGEVLGQGRTWRIVGQTLGMALAATAISVVLGVPGAYVLYRLKIPGARVARAFATAPFALPTVVVGVAFRALLDDAGPLGFLGLGQTTAAVVAAMVFFNYAVVVRTVGSMWAGIADLTDAARTLGASPARAFFTVTLPQLGPSIAAGGGLVFLFCSTSFGIVQTLGRPGYGTLESEIYVQSTAYLDLGHAAVLSVLQLVIVVVALIVSTALSARTERALDVTQRPAKRPTRAAIPAMVVTAAVLVFLAAPLLGLLAGSLRSQGQWSLHNYRVLAQPGAGFAGGTSILDALDHSVKIALDAATLSLVVGVILAFALSRRPRTRLVRTGQRVLDGVVLLPLGISAVTVGFGFLVTWGRVQSVPTGLIVPLAQAVVALPLVVRSLVPILRAIDPRMREAAATLGASPARVLATIDLPIMARGLGIAFGFAFAISLGEFGATSFLASPDYQTLPVLISKLLGRPGVDNYGMALAGSVILAGLTGVIMFVTDLVRPSGTRGAF</sequence>
<feature type="transmembrane region" description="Helical" evidence="8">
    <location>
        <begin position="405"/>
        <end position="425"/>
    </location>
</feature>
<organism evidence="10 11">
    <name type="scientific">Trueperella bernardiae</name>
    <dbReference type="NCBI Taxonomy" id="59561"/>
    <lineage>
        <taxon>Bacteria</taxon>
        <taxon>Bacillati</taxon>
        <taxon>Actinomycetota</taxon>
        <taxon>Actinomycetes</taxon>
        <taxon>Actinomycetales</taxon>
        <taxon>Actinomycetaceae</taxon>
        <taxon>Trueperella</taxon>
    </lineage>
</organism>
<evidence type="ECO:0000256" key="5">
    <source>
        <dbReference type="ARBA" id="ARBA00022692"/>
    </source>
</evidence>
<feature type="domain" description="ABC transmembrane type-1" evidence="9">
    <location>
        <begin position="56"/>
        <end position="253"/>
    </location>
</feature>
<dbReference type="Gene3D" id="1.10.3720.10">
    <property type="entry name" value="MetI-like"/>
    <property type="match status" value="2"/>
</dbReference>
<comment type="caution">
    <text evidence="10">The sequence shown here is derived from an EMBL/GenBank/DDBJ whole genome shotgun (WGS) entry which is preliminary data.</text>
</comment>
<dbReference type="InterPro" id="IPR000515">
    <property type="entry name" value="MetI-like"/>
</dbReference>
<proteinExistence type="inferred from homology"/>
<evidence type="ECO:0000313" key="11">
    <source>
        <dbReference type="Proteomes" id="UP000054404"/>
    </source>
</evidence>
<evidence type="ECO:0000313" key="10">
    <source>
        <dbReference type="EMBL" id="KTF03619.1"/>
    </source>
</evidence>
<comment type="subcellular location">
    <subcellularLocation>
        <location evidence="1">Cell inner membrane</location>
        <topology evidence="1">Multi-pass membrane protein</topology>
    </subcellularLocation>
    <subcellularLocation>
        <location evidence="8">Cell membrane</location>
        <topology evidence="8">Multi-pass membrane protein</topology>
    </subcellularLocation>
</comment>
<evidence type="ECO:0000256" key="7">
    <source>
        <dbReference type="ARBA" id="ARBA00023136"/>
    </source>
</evidence>
<evidence type="ECO:0000256" key="6">
    <source>
        <dbReference type="ARBA" id="ARBA00022989"/>
    </source>
</evidence>
<dbReference type="PANTHER" id="PTHR43357">
    <property type="entry name" value="INNER MEMBRANE ABC TRANSPORTER PERMEASE PROTEIN YDCV"/>
    <property type="match status" value="1"/>
</dbReference>
<accession>A0A0W1KIP6</accession>
<evidence type="ECO:0000259" key="9">
    <source>
        <dbReference type="PROSITE" id="PS50928"/>
    </source>
</evidence>
<feature type="transmembrane region" description="Helical" evidence="8">
    <location>
        <begin position="274"/>
        <end position="298"/>
    </location>
</feature>
<protein>
    <submittedName>
        <fullName evidence="10">Sulfate transport system permease protein CysT</fullName>
    </submittedName>
</protein>
<evidence type="ECO:0000256" key="8">
    <source>
        <dbReference type="RuleBase" id="RU363032"/>
    </source>
</evidence>
<dbReference type="AlphaFoldDB" id="A0A0W1KIP6"/>
<feature type="transmembrane region" description="Helical" evidence="8">
    <location>
        <begin position="338"/>
        <end position="357"/>
    </location>
</feature>
<feature type="transmembrane region" description="Helical" evidence="8">
    <location>
        <begin position="232"/>
        <end position="253"/>
    </location>
</feature>
<dbReference type="PATRIC" id="fig|59561.3.peg.1573"/>
<dbReference type="STRING" id="59561.AQZ59_01578"/>
<dbReference type="Pfam" id="PF00528">
    <property type="entry name" value="BPD_transp_1"/>
    <property type="match status" value="1"/>
</dbReference>
<keyword evidence="6 8" id="KW-1133">Transmembrane helix</keyword>
<reference evidence="10 11" key="1">
    <citation type="submission" date="2015-11" db="EMBL/GenBank/DDBJ databases">
        <title>Draft Genome Sequence of the Type Strain Trueperella bernardiae LCDC 89-0504T, Isolated from Blood Culture.</title>
        <authorList>
            <person name="Bernier A.-M."/>
            <person name="Bernard K."/>
        </authorList>
    </citation>
    <scope>NUCLEOTIDE SEQUENCE [LARGE SCALE GENOMIC DNA]</scope>
    <source>
        <strain evidence="10 11">LCDC 89-0504</strain>
    </source>
</reference>
<feature type="transmembrane region" description="Helical" evidence="8">
    <location>
        <begin position="507"/>
        <end position="527"/>
    </location>
</feature>
<gene>
    <name evidence="10" type="primary">cysT</name>
    <name evidence="10" type="ORF">AQZ59_01578</name>
</gene>
<keyword evidence="3" id="KW-1003">Cell membrane</keyword>
<feature type="transmembrane region" description="Helical" evidence="8">
    <location>
        <begin position="94"/>
        <end position="115"/>
    </location>
</feature>
<keyword evidence="2 8" id="KW-0813">Transport</keyword>
<evidence type="ECO:0000256" key="2">
    <source>
        <dbReference type="ARBA" id="ARBA00022448"/>
    </source>
</evidence>
<name>A0A0W1KIP6_9ACTO</name>
<evidence type="ECO:0000256" key="1">
    <source>
        <dbReference type="ARBA" id="ARBA00004429"/>
    </source>
</evidence>
<dbReference type="CDD" id="cd06261">
    <property type="entry name" value="TM_PBP2"/>
    <property type="match status" value="2"/>
</dbReference>
<dbReference type="PANTHER" id="PTHR43357:SF4">
    <property type="entry name" value="INNER MEMBRANE ABC TRANSPORTER PERMEASE PROTEIN YDCV"/>
    <property type="match status" value="1"/>
</dbReference>
<evidence type="ECO:0000256" key="3">
    <source>
        <dbReference type="ARBA" id="ARBA00022475"/>
    </source>
</evidence>
<dbReference type="EMBL" id="LNIZ01000008">
    <property type="protein sequence ID" value="KTF03619.1"/>
    <property type="molecule type" value="Genomic_DNA"/>
</dbReference>
<dbReference type="GO" id="GO:0055085">
    <property type="term" value="P:transmembrane transport"/>
    <property type="evidence" value="ECO:0007669"/>
    <property type="project" value="InterPro"/>
</dbReference>
<dbReference type="GO" id="GO:0005886">
    <property type="term" value="C:plasma membrane"/>
    <property type="evidence" value="ECO:0007669"/>
    <property type="project" value="UniProtKB-SubCell"/>
</dbReference>
<dbReference type="InterPro" id="IPR035906">
    <property type="entry name" value="MetI-like_sf"/>
</dbReference>
<comment type="similarity">
    <text evidence="8">Belongs to the binding-protein-dependent transport system permease family.</text>
</comment>
<feature type="transmembrane region" description="Helical" evidence="8">
    <location>
        <begin position="377"/>
        <end position="399"/>
    </location>
</feature>
<feature type="transmembrane region" description="Helical" evidence="8">
    <location>
        <begin position="121"/>
        <end position="144"/>
    </location>
</feature>
<feature type="domain" description="ABC transmembrane type-1" evidence="9">
    <location>
        <begin position="332"/>
        <end position="528"/>
    </location>
</feature>
<keyword evidence="7 8" id="KW-0472">Membrane</keyword>
<dbReference type="SUPFAM" id="SSF161098">
    <property type="entry name" value="MetI-like"/>
    <property type="match status" value="2"/>
</dbReference>
<evidence type="ECO:0000256" key="4">
    <source>
        <dbReference type="ARBA" id="ARBA00022519"/>
    </source>
</evidence>
<feature type="transmembrane region" description="Helical" evidence="8">
    <location>
        <begin position="462"/>
        <end position="484"/>
    </location>
</feature>
<feature type="transmembrane region" description="Helical" evidence="8">
    <location>
        <begin position="182"/>
        <end position="204"/>
    </location>
</feature>
<feature type="transmembrane region" description="Helical" evidence="8">
    <location>
        <begin position="60"/>
        <end position="82"/>
    </location>
</feature>
<feature type="transmembrane region" description="Helical" evidence="8">
    <location>
        <begin position="7"/>
        <end position="27"/>
    </location>
</feature>